<keyword evidence="15" id="KW-1185">Reference proteome</keyword>
<dbReference type="EMBL" id="PDCK01000041">
    <property type="protein sequence ID" value="PRQ45065.1"/>
    <property type="molecule type" value="Genomic_DNA"/>
</dbReference>
<evidence type="ECO:0000256" key="12">
    <source>
        <dbReference type="SAM" id="Phobius"/>
    </source>
</evidence>
<dbReference type="SMART" id="SM00856">
    <property type="entry name" value="PMEI"/>
    <property type="match status" value="1"/>
</dbReference>
<dbReference type="AlphaFoldDB" id="A0A2P6RF81"/>
<feature type="transmembrane region" description="Helical" evidence="12">
    <location>
        <begin position="6"/>
        <end position="28"/>
    </location>
</feature>
<evidence type="ECO:0000256" key="5">
    <source>
        <dbReference type="ARBA" id="ARBA00013229"/>
    </source>
</evidence>
<evidence type="ECO:0000256" key="11">
    <source>
        <dbReference type="RuleBase" id="RU000589"/>
    </source>
</evidence>
<keyword evidence="7 11" id="KW-0964">Secreted</keyword>
<dbReference type="GO" id="GO:0030599">
    <property type="term" value="F:pectinesterase activity"/>
    <property type="evidence" value="ECO:0007669"/>
    <property type="project" value="UniProtKB-UniRule"/>
</dbReference>
<keyword evidence="12" id="KW-0812">Transmembrane</keyword>
<dbReference type="STRING" id="74649.A0A2P6RF81"/>
<dbReference type="UniPathway" id="UPA00545">
    <property type="reaction ID" value="UER00823"/>
</dbReference>
<evidence type="ECO:0000256" key="9">
    <source>
        <dbReference type="ARBA" id="ARBA00023085"/>
    </source>
</evidence>
<keyword evidence="9 11" id="KW-0063">Aspartyl esterase</keyword>
<protein>
    <recommendedName>
        <fullName evidence="5 11">Pectinesterase</fullName>
        <ecNumber evidence="5 11">3.1.1.11</ecNumber>
    </recommendedName>
</protein>
<evidence type="ECO:0000256" key="6">
    <source>
        <dbReference type="ARBA" id="ARBA00022512"/>
    </source>
</evidence>
<comment type="caution">
    <text evidence="14">The sequence shown here is derived from an EMBL/GenBank/DDBJ whole genome shotgun (WGS) entry which is preliminary data.</text>
</comment>
<evidence type="ECO:0000259" key="13">
    <source>
        <dbReference type="SMART" id="SM00856"/>
    </source>
</evidence>
<feature type="domain" description="Pectinesterase inhibitor" evidence="13">
    <location>
        <begin position="42"/>
        <end position="196"/>
    </location>
</feature>
<comment type="subcellular location">
    <subcellularLocation>
        <location evidence="1 11">Secreted</location>
        <location evidence="1 11">Cell wall</location>
    </subcellularLocation>
</comment>
<dbReference type="OMA" id="NTEHAFF"/>
<dbReference type="Pfam" id="PF04043">
    <property type="entry name" value="PMEI"/>
    <property type="match status" value="1"/>
</dbReference>
<evidence type="ECO:0000256" key="8">
    <source>
        <dbReference type="ARBA" id="ARBA00022801"/>
    </source>
</evidence>
<name>A0A2P6RF81_ROSCH</name>
<dbReference type="OrthoDB" id="2019149at2759"/>
<keyword evidence="10 11" id="KW-0961">Cell wall biogenesis/degradation</keyword>
<dbReference type="InterPro" id="IPR012334">
    <property type="entry name" value="Pectin_lyas_fold"/>
</dbReference>
<dbReference type="CDD" id="cd15798">
    <property type="entry name" value="PMEI-like_3"/>
    <property type="match status" value="1"/>
</dbReference>
<dbReference type="InterPro" id="IPR011050">
    <property type="entry name" value="Pectin_lyase_fold/virulence"/>
</dbReference>
<keyword evidence="8 11" id="KW-0378">Hydrolase</keyword>
<dbReference type="Proteomes" id="UP000238479">
    <property type="component" value="Chromosome 3"/>
</dbReference>
<dbReference type="GO" id="GO:0042545">
    <property type="term" value="P:cell wall modification"/>
    <property type="evidence" value="ECO:0007669"/>
    <property type="project" value="UniProtKB-UniRule"/>
</dbReference>
<dbReference type="PROSITE" id="PS00800">
    <property type="entry name" value="PECTINESTERASE_1"/>
    <property type="match status" value="1"/>
</dbReference>
<dbReference type="SUPFAM" id="SSF51126">
    <property type="entry name" value="Pectin lyase-like"/>
    <property type="match status" value="1"/>
</dbReference>
<evidence type="ECO:0000256" key="10">
    <source>
        <dbReference type="ARBA" id="ARBA00023316"/>
    </source>
</evidence>
<comment type="catalytic activity">
    <reaction evidence="11">
        <text>[(1-&gt;4)-alpha-D-galacturonosyl methyl ester](n) + n H2O = [(1-&gt;4)-alpha-D-galacturonosyl](n) + n methanol + n H(+)</text>
        <dbReference type="Rhea" id="RHEA:22380"/>
        <dbReference type="Rhea" id="RHEA-COMP:14570"/>
        <dbReference type="Rhea" id="RHEA-COMP:14573"/>
        <dbReference type="ChEBI" id="CHEBI:15377"/>
        <dbReference type="ChEBI" id="CHEBI:15378"/>
        <dbReference type="ChEBI" id="CHEBI:17790"/>
        <dbReference type="ChEBI" id="CHEBI:140522"/>
        <dbReference type="ChEBI" id="CHEBI:140523"/>
        <dbReference type="EC" id="3.1.1.11"/>
    </reaction>
</comment>
<dbReference type="Pfam" id="PF01095">
    <property type="entry name" value="Pectinesterase"/>
    <property type="match status" value="1"/>
</dbReference>
<keyword evidence="12" id="KW-1133">Transmembrane helix</keyword>
<proteinExistence type="inferred from homology"/>
<evidence type="ECO:0000256" key="3">
    <source>
        <dbReference type="ARBA" id="ARBA00006027"/>
    </source>
</evidence>
<comment type="function">
    <text evidence="11">Acts in the modification of cell walls via demethylesterification of cell wall pectin.</text>
</comment>
<evidence type="ECO:0000256" key="4">
    <source>
        <dbReference type="ARBA" id="ARBA00007786"/>
    </source>
</evidence>
<dbReference type="Gene3D" id="2.160.20.10">
    <property type="entry name" value="Single-stranded right-handed beta-helix, Pectin lyase-like"/>
    <property type="match status" value="1"/>
</dbReference>
<sequence length="583" mass="63973">MVAKKVLISGISFILVVGVAIGVVAIVIHNNAKKPGHESLSAQMKLVNQMCDYTDHRAECQQSLSPVAQNSSAGFKDYMKAALLSISAEAQKSFNMTESLLVDAKNGTRVKKSIEECKDLMKEAREELQALVSFVGDAELHTMTDRALELKIWIGSVNSYAGTCRDVMGDDDPKVSEAMKGPIDDITAITDNALAIMGQISNILGWFGVKLNEKAIIEKASNSRRLMGGTLEADIPKDGYPSWMPSADRKLMAKQDNGRIAPNVVVAQDGSGQYKTINEALMAYPKGNQGRFVIYVKKGVYKETVIINKKMPNIYMYGDGPRATIITGDKGEANTGDKISTSGTFQVYANGFIGRSMGFTNTAGPEARPAVALRTSGDMISIFNSRISGYQDTLYMNIGRQFYRNCVISGHVDYIFGDARVVIQNSLIIVRKSSLPHQNQAFITAPGQQTAHEVGATVIHNCRIVPEEALFPTRLEVRTYLGRPWKTYARAAFMECTMADFIRPEGVVAWDGKDFNTEHAFFGEFKNKGPGANLANRVKWAKGGFTGEMDRNTAAKFTVDSMLLPDTWLKQATIPYLPGFERA</sequence>
<evidence type="ECO:0000313" key="15">
    <source>
        <dbReference type="Proteomes" id="UP000238479"/>
    </source>
</evidence>
<dbReference type="InterPro" id="IPR006501">
    <property type="entry name" value="Pectinesterase_inhib_dom"/>
</dbReference>
<dbReference type="FunFam" id="2.160.20.10:FF:000029">
    <property type="entry name" value="Pectinesterase 4"/>
    <property type="match status" value="1"/>
</dbReference>
<comment type="pathway">
    <text evidence="2 11">Glycan metabolism; pectin degradation; 2-dehydro-3-deoxy-D-gluconate from pectin: step 1/5.</text>
</comment>
<dbReference type="SUPFAM" id="SSF101148">
    <property type="entry name" value="Plant invertase/pectin methylesterase inhibitor"/>
    <property type="match status" value="1"/>
</dbReference>
<gene>
    <name evidence="14" type="ORF">RchiOBHm_Chr3g0486131</name>
</gene>
<comment type="similarity">
    <text evidence="3">In the N-terminal section; belongs to the PMEI family.</text>
</comment>
<dbReference type="InterPro" id="IPR018040">
    <property type="entry name" value="Pectinesterase_Tyr_AS"/>
</dbReference>
<dbReference type="InterPro" id="IPR035513">
    <property type="entry name" value="Invertase/methylesterase_inhib"/>
</dbReference>
<dbReference type="Gene3D" id="1.20.140.40">
    <property type="entry name" value="Invertase/pectin methylesterase inhibitor family protein"/>
    <property type="match status" value="1"/>
</dbReference>
<dbReference type="GO" id="GO:0004857">
    <property type="term" value="F:enzyme inhibitor activity"/>
    <property type="evidence" value="ECO:0007669"/>
    <property type="project" value="InterPro"/>
</dbReference>
<evidence type="ECO:0000256" key="7">
    <source>
        <dbReference type="ARBA" id="ARBA00022525"/>
    </source>
</evidence>
<evidence type="ECO:0000313" key="14">
    <source>
        <dbReference type="EMBL" id="PRQ45065.1"/>
    </source>
</evidence>
<comment type="similarity">
    <text evidence="4">In the C-terminal section; belongs to the pectinesterase family.</text>
</comment>
<evidence type="ECO:0000256" key="1">
    <source>
        <dbReference type="ARBA" id="ARBA00004191"/>
    </source>
</evidence>
<reference evidence="14 15" key="1">
    <citation type="journal article" date="2018" name="Nat. Genet.">
        <title>The Rosa genome provides new insights in the design of modern roses.</title>
        <authorList>
            <person name="Bendahmane M."/>
        </authorList>
    </citation>
    <scope>NUCLEOTIDE SEQUENCE [LARGE SCALE GENOMIC DNA]</scope>
    <source>
        <strain evidence="15">cv. Old Blush</strain>
    </source>
</reference>
<organism evidence="14 15">
    <name type="scientific">Rosa chinensis</name>
    <name type="common">China rose</name>
    <dbReference type="NCBI Taxonomy" id="74649"/>
    <lineage>
        <taxon>Eukaryota</taxon>
        <taxon>Viridiplantae</taxon>
        <taxon>Streptophyta</taxon>
        <taxon>Embryophyta</taxon>
        <taxon>Tracheophyta</taxon>
        <taxon>Spermatophyta</taxon>
        <taxon>Magnoliopsida</taxon>
        <taxon>eudicotyledons</taxon>
        <taxon>Gunneridae</taxon>
        <taxon>Pentapetalae</taxon>
        <taxon>rosids</taxon>
        <taxon>fabids</taxon>
        <taxon>Rosales</taxon>
        <taxon>Rosaceae</taxon>
        <taxon>Rosoideae</taxon>
        <taxon>Rosoideae incertae sedis</taxon>
        <taxon>Rosa</taxon>
    </lineage>
</organism>
<dbReference type="InterPro" id="IPR000070">
    <property type="entry name" value="Pectinesterase_cat"/>
</dbReference>
<accession>A0A2P6RF81</accession>
<dbReference type="NCBIfam" id="TIGR01614">
    <property type="entry name" value="PME_inhib"/>
    <property type="match status" value="1"/>
</dbReference>
<keyword evidence="12" id="KW-0472">Membrane</keyword>
<keyword evidence="6 11" id="KW-0134">Cell wall</keyword>
<dbReference type="Gramene" id="PRQ45065">
    <property type="protein sequence ID" value="PRQ45065"/>
    <property type="gene ID" value="RchiOBHm_Chr3g0486131"/>
</dbReference>
<dbReference type="EC" id="3.1.1.11" evidence="5 11"/>
<dbReference type="PANTHER" id="PTHR31707">
    <property type="entry name" value="PECTINESTERASE"/>
    <property type="match status" value="1"/>
</dbReference>
<dbReference type="GO" id="GO:0045490">
    <property type="term" value="P:pectin catabolic process"/>
    <property type="evidence" value="ECO:0007669"/>
    <property type="project" value="UniProtKB-UniRule"/>
</dbReference>
<evidence type="ECO:0000256" key="2">
    <source>
        <dbReference type="ARBA" id="ARBA00005184"/>
    </source>
</evidence>